<dbReference type="EMBL" id="CP054719">
    <property type="protein sequence ID" value="QOL19732.1"/>
    <property type="molecule type" value="Genomic_DNA"/>
</dbReference>
<sequence length="158" mass="18121">MKFELQDFYSAIRKDQDPENITGEVSSNTAHYLNAFQKGELINWNWVACLFAPIWMLYRRLYAAYILLMIVSVILSYLPTGLLLFGLFMNIGVGMFGDSIYIYFVKQAHVRNQKMNPGNIPLVVLICSHIIVVGIVSQIQYYFESETVEISSDVYIDA</sequence>
<dbReference type="KEGG" id="pbal:CPBP_00499"/>
<keyword evidence="1" id="KW-1133">Transmembrane helix</keyword>
<keyword evidence="1" id="KW-0472">Membrane</keyword>
<organism evidence="2 3">
    <name type="scientific">Candidatus Bodocaedibacter vickermanii</name>
    <dbReference type="NCBI Taxonomy" id="2741701"/>
    <lineage>
        <taxon>Bacteria</taxon>
        <taxon>Pseudomonadati</taxon>
        <taxon>Pseudomonadota</taxon>
        <taxon>Alphaproteobacteria</taxon>
        <taxon>Holosporales</taxon>
        <taxon>Candidatus Paracaedibacteraceae</taxon>
        <taxon>Candidatus Bodocaedibacter</taxon>
    </lineage>
</organism>
<reference evidence="2 3" key="1">
    <citation type="submission" date="2020-06" db="EMBL/GenBank/DDBJ databases">
        <title>The endosymbiont of the kinetoplastid Bodo saltans is a Paracaedibacter-like alpha-proteobacterium possessing a putative toxin-antitoxin system.</title>
        <authorList>
            <person name="Midha S."/>
            <person name="Rigden D.J."/>
            <person name="Siozios S."/>
            <person name="Hurst G.D.D."/>
            <person name="Jackson A.P."/>
        </authorList>
    </citation>
    <scope>NUCLEOTIDE SEQUENCE [LARGE SCALE GENOMIC DNA]</scope>
    <source>
        <strain evidence="2">Lake Konstanz</strain>
    </source>
</reference>
<keyword evidence="1" id="KW-0812">Transmembrane</keyword>
<dbReference type="AlphaFoldDB" id="A0A7L9RT46"/>
<gene>
    <name evidence="2" type="ORF">CPBP_00499</name>
</gene>
<dbReference type="InterPro" id="IPR024399">
    <property type="entry name" value="DUF2628"/>
</dbReference>
<evidence type="ECO:0008006" key="4">
    <source>
        <dbReference type="Google" id="ProtNLM"/>
    </source>
</evidence>
<evidence type="ECO:0000313" key="2">
    <source>
        <dbReference type="EMBL" id="QOL19732.1"/>
    </source>
</evidence>
<proteinExistence type="predicted"/>
<evidence type="ECO:0000313" key="3">
    <source>
        <dbReference type="Proteomes" id="UP000594001"/>
    </source>
</evidence>
<feature type="transmembrane region" description="Helical" evidence="1">
    <location>
        <begin position="120"/>
        <end position="143"/>
    </location>
</feature>
<feature type="transmembrane region" description="Helical" evidence="1">
    <location>
        <begin position="61"/>
        <end position="78"/>
    </location>
</feature>
<dbReference type="Proteomes" id="UP000594001">
    <property type="component" value="Chromosome"/>
</dbReference>
<dbReference type="RefSeq" id="WP_350332475.1">
    <property type="nucleotide sequence ID" value="NZ_CP054719.1"/>
</dbReference>
<name>A0A7L9RT46_9PROT</name>
<feature type="transmembrane region" description="Helical" evidence="1">
    <location>
        <begin position="84"/>
        <end position="104"/>
    </location>
</feature>
<protein>
    <recommendedName>
        <fullName evidence="4">DUF2628 domain-containing protein</fullName>
    </recommendedName>
</protein>
<dbReference type="Pfam" id="PF10947">
    <property type="entry name" value="DUF2628"/>
    <property type="match status" value="1"/>
</dbReference>
<keyword evidence="3" id="KW-1185">Reference proteome</keyword>
<accession>A0A7L9RT46</accession>
<evidence type="ECO:0000256" key="1">
    <source>
        <dbReference type="SAM" id="Phobius"/>
    </source>
</evidence>